<proteinExistence type="inferred from homology"/>
<dbReference type="SUPFAM" id="SSF48576">
    <property type="entry name" value="Terpenoid synthases"/>
    <property type="match status" value="1"/>
</dbReference>
<evidence type="ECO:0000256" key="2">
    <source>
        <dbReference type="ARBA" id="ARBA00022679"/>
    </source>
</evidence>
<evidence type="ECO:0000256" key="1">
    <source>
        <dbReference type="ARBA" id="ARBA00005179"/>
    </source>
</evidence>
<dbReference type="CDD" id="cd00867">
    <property type="entry name" value="Trans_IPPS"/>
    <property type="match status" value="1"/>
</dbReference>
<sequence length="336" mass="38344">MSLFVTLPELFHHGAGILLGMGVASSVLYFIVDRIPIPRRLNKKAQLIGQTNPEKITGLECPYEYLRGVYGKYHWAQFVHKLSPKLRNDDHSKYIMVLEIMDAIHLCLMLVDDISDGSDYRKGKPAAHKIYGPMETANRAYYKVTQILNQTIKEFPTLAPWLMKDLRDILEGQDMSLVWRRDGISGFPITAKDRVAAYRRMASLKTGSLFRLLGHLVLENESMDQTFTAVAWYSQLQNDCKNVYSSEYAKLKGLVAKDLHNREMTFPIVLALDAPAGHWVTKALEFPSPHNIRNALKVIRSEDVRNMCMAELAESGDSVKEWLELWSRTEKLDLKA</sequence>
<reference evidence="7" key="2">
    <citation type="journal article" date="2023" name="IMA Fungus">
        <title>Comparative genomic study of the Penicillium genus elucidates a diverse pangenome and 15 lateral gene transfer events.</title>
        <authorList>
            <person name="Petersen C."/>
            <person name="Sorensen T."/>
            <person name="Nielsen M.R."/>
            <person name="Sondergaard T.E."/>
            <person name="Sorensen J.L."/>
            <person name="Fitzpatrick D.A."/>
            <person name="Frisvad J.C."/>
            <person name="Nielsen K.L."/>
        </authorList>
    </citation>
    <scope>NUCLEOTIDE SEQUENCE</scope>
    <source>
        <strain evidence="7">IBT 16125</strain>
    </source>
</reference>
<evidence type="ECO:0000313" key="7">
    <source>
        <dbReference type="EMBL" id="KAJ5444392.1"/>
    </source>
</evidence>
<dbReference type="Pfam" id="PF00348">
    <property type="entry name" value="polyprenyl_synt"/>
    <property type="match status" value="1"/>
</dbReference>
<gene>
    <name evidence="7" type="ORF">N7458_008264</name>
</gene>
<keyword evidence="6" id="KW-1133">Transmembrane helix</keyword>
<evidence type="ECO:0000313" key="8">
    <source>
        <dbReference type="Proteomes" id="UP001213681"/>
    </source>
</evidence>
<dbReference type="GO" id="GO:0008299">
    <property type="term" value="P:isoprenoid biosynthetic process"/>
    <property type="evidence" value="ECO:0007669"/>
    <property type="project" value="InterPro"/>
</dbReference>
<dbReference type="GO" id="GO:0046872">
    <property type="term" value="F:metal ion binding"/>
    <property type="evidence" value="ECO:0007669"/>
    <property type="project" value="UniProtKB-KW"/>
</dbReference>
<keyword evidence="6" id="KW-0472">Membrane</keyword>
<dbReference type="PANTHER" id="PTHR12001:SF44">
    <property type="entry name" value="GERANYLGERANYL PYROPHOSPHATE SYNTHASE"/>
    <property type="match status" value="1"/>
</dbReference>
<dbReference type="RefSeq" id="XP_056764472.1">
    <property type="nucleotide sequence ID" value="XM_056911646.1"/>
</dbReference>
<feature type="transmembrane region" description="Helical" evidence="6">
    <location>
        <begin position="12"/>
        <end position="32"/>
    </location>
</feature>
<protein>
    <recommendedName>
        <fullName evidence="9">Terpenoid synthase</fullName>
    </recommendedName>
</protein>
<dbReference type="Gene3D" id="1.10.600.10">
    <property type="entry name" value="Farnesyl Diphosphate Synthase"/>
    <property type="match status" value="1"/>
</dbReference>
<dbReference type="Proteomes" id="UP001213681">
    <property type="component" value="Unassembled WGS sequence"/>
</dbReference>
<keyword evidence="8" id="KW-1185">Reference proteome</keyword>
<evidence type="ECO:0008006" key="9">
    <source>
        <dbReference type="Google" id="ProtNLM"/>
    </source>
</evidence>
<keyword evidence="6" id="KW-0812">Transmembrane</keyword>
<comment type="caution">
    <text evidence="7">The sequence shown here is derived from an EMBL/GenBank/DDBJ whole genome shotgun (WGS) entry which is preliminary data.</text>
</comment>
<dbReference type="GO" id="GO:0046165">
    <property type="term" value="P:alcohol biosynthetic process"/>
    <property type="evidence" value="ECO:0007669"/>
    <property type="project" value="UniProtKB-ARBA"/>
</dbReference>
<dbReference type="PANTHER" id="PTHR12001">
    <property type="entry name" value="GERANYLGERANYL PYROPHOSPHATE SYNTHASE"/>
    <property type="match status" value="1"/>
</dbReference>
<reference evidence="7" key="1">
    <citation type="submission" date="2022-12" db="EMBL/GenBank/DDBJ databases">
        <authorList>
            <person name="Petersen C."/>
        </authorList>
    </citation>
    <scope>NUCLEOTIDE SEQUENCE</scope>
    <source>
        <strain evidence="7">IBT 16125</strain>
    </source>
</reference>
<organism evidence="7 8">
    <name type="scientific">Penicillium daleae</name>
    <dbReference type="NCBI Taxonomy" id="63821"/>
    <lineage>
        <taxon>Eukaryota</taxon>
        <taxon>Fungi</taxon>
        <taxon>Dikarya</taxon>
        <taxon>Ascomycota</taxon>
        <taxon>Pezizomycotina</taxon>
        <taxon>Eurotiomycetes</taxon>
        <taxon>Eurotiomycetidae</taxon>
        <taxon>Eurotiales</taxon>
        <taxon>Aspergillaceae</taxon>
        <taxon>Penicillium</taxon>
    </lineage>
</organism>
<dbReference type="EMBL" id="JAPVEA010000007">
    <property type="protein sequence ID" value="KAJ5444392.1"/>
    <property type="molecule type" value="Genomic_DNA"/>
</dbReference>
<dbReference type="InterPro" id="IPR000092">
    <property type="entry name" value="Polyprenyl_synt"/>
</dbReference>
<evidence type="ECO:0000256" key="5">
    <source>
        <dbReference type="RuleBase" id="RU004466"/>
    </source>
</evidence>
<keyword evidence="3" id="KW-0479">Metal-binding</keyword>
<dbReference type="AlphaFoldDB" id="A0AAD6C278"/>
<evidence type="ECO:0000256" key="6">
    <source>
        <dbReference type="SAM" id="Phobius"/>
    </source>
</evidence>
<dbReference type="GO" id="GO:0043386">
    <property type="term" value="P:mycotoxin biosynthetic process"/>
    <property type="evidence" value="ECO:0007669"/>
    <property type="project" value="UniProtKB-ARBA"/>
</dbReference>
<comment type="pathway">
    <text evidence="1">Secondary metabolite biosynthesis.</text>
</comment>
<dbReference type="GeneID" id="81601889"/>
<evidence type="ECO:0000256" key="4">
    <source>
        <dbReference type="ARBA" id="ARBA00022842"/>
    </source>
</evidence>
<comment type="similarity">
    <text evidence="5">Belongs to the FPP/GGPP synthase family.</text>
</comment>
<name>A0AAD6C278_9EURO</name>
<evidence type="ECO:0000256" key="3">
    <source>
        <dbReference type="ARBA" id="ARBA00022723"/>
    </source>
</evidence>
<keyword evidence="4" id="KW-0460">Magnesium</keyword>
<keyword evidence="2 5" id="KW-0808">Transferase</keyword>
<dbReference type="GO" id="GO:0004659">
    <property type="term" value="F:prenyltransferase activity"/>
    <property type="evidence" value="ECO:0007669"/>
    <property type="project" value="InterPro"/>
</dbReference>
<accession>A0AAD6C278</accession>
<dbReference type="InterPro" id="IPR008949">
    <property type="entry name" value="Isoprenoid_synthase_dom_sf"/>
</dbReference>